<comment type="caution">
    <text evidence="4">The sequence shown here is derived from an EMBL/GenBank/DDBJ whole genome shotgun (WGS) entry which is preliminary data.</text>
</comment>
<proteinExistence type="predicted"/>
<dbReference type="Pfam" id="PF06054">
    <property type="entry name" value="CoiA_nuc"/>
    <property type="match status" value="1"/>
</dbReference>
<feature type="domain" description="Competence protein CoiA C-terminal" evidence="3">
    <location>
        <begin position="237"/>
        <end position="364"/>
    </location>
</feature>
<sequence>MFYAYNENGKLSSLFQEPASVLQQLKKESSFYCPTCKEPLIVKSGSSTTPHFAHFPSSTCEIKNRGESEYHESGKWLLYKWLSSQGFKVEVEKFLPGIQQRPDLLFIVNSKKVAVEFQCATIPVSVIQKRTEGFRKEGIFPLWILGKNQLKRKGEFNLILNGLHKSIVYKIHGQYRMYFLDVNAKAIIETHTLGSYSSSKHFAAFKNYRLHSSSFPQLFTPSVSSVESLYPLWEQVLYRYRTIYRKHASSREKQWRQSLYLKSLHYSLIPSLCYLPVQGQVLAKVEPYIWQTRFITDSFCHTKIGEVITFTEIETISTVNEESPNVLQEYMDVLEKFDIVTRMSDKGWIKLKEVLFHNNVHEAISEDRWVVSKLKQFNIL</sequence>
<name>A0ABW2K670_9BACI</name>
<protein>
    <submittedName>
        <fullName evidence="4">Competence protein CoiA</fullName>
    </submittedName>
</protein>
<dbReference type="InterPro" id="IPR010330">
    <property type="entry name" value="CoiA_nuc"/>
</dbReference>
<evidence type="ECO:0000313" key="4">
    <source>
        <dbReference type="EMBL" id="MFC7321222.1"/>
    </source>
</evidence>
<dbReference type="InterPro" id="IPR057253">
    <property type="entry name" value="CoiA-like_N"/>
</dbReference>
<dbReference type="Proteomes" id="UP001596494">
    <property type="component" value="Unassembled WGS sequence"/>
</dbReference>
<evidence type="ECO:0000259" key="2">
    <source>
        <dbReference type="Pfam" id="PF25164"/>
    </source>
</evidence>
<reference evidence="5" key="1">
    <citation type="journal article" date="2019" name="Int. J. Syst. Evol. Microbiol.">
        <title>The Global Catalogue of Microorganisms (GCM) 10K type strain sequencing project: providing services to taxonomists for standard genome sequencing and annotation.</title>
        <authorList>
            <consortium name="The Broad Institute Genomics Platform"/>
            <consortium name="The Broad Institute Genome Sequencing Center for Infectious Disease"/>
            <person name="Wu L."/>
            <person name="Ma J."/>
        </authorList>
    </citation>
    <scope>NUCLEOTIDE SEQUENCE [LARGE SCALE GENOMIC DNA]</scope>
    <source>
        <strain evidence="5">CCUG 73951</strain>
    </source>
</reference>
<dbReference type="PIRSF" id="PIRSF007487">
    <property type="entry name" value="Competence-induced_CoiA_bac"/>
    <property type="match status" value="1"/>
</dbReference>
<evidence type="ECO:0000259" key="3">
    <source>
        <dbReference type="Pfam" id="PF25166"/>
    </source>
</evidence>
<dbReference type="EMBL" id="JBHTBY010000008">
    <property type="protein sequence ID" value="MFC7321222.1"/>
    <property type="molecule type" value="Genomic_DNA"/>
</dbReference>
<gene>
    <name evidence="4" type="ORF">ACFQMN_10040</name>
</gene>
<evidence type="ECO:0000259" key="1">
    <source>
        <dbReference type="Pfam" id="PF06054"/>
    </source>
</evidence>
<dbReference type="RefSeq" id="WP_289216341.1">
    <property type="nucleotide sequence ID" value="NZ_JAPVRC010000006.1"/>
</dbReference>
<organism evidence="4 5">
    <name type="scientific">Halobacillus campisalis</name>
    <dbReference type="NCBI Taxonomy" id="435909"/>
    <lineage>
        <taxon>Bacteria</taxon>
        <taxon>Bacillati</taxon>
        <taxon>Bacillota</taxon>
        <taxon>Bacilli</taxon>
        <taxon>Bacillales</taxon>
        <taxon>Bacillaceae</taxon>
        <taxon>Halobacillus</taxon>
    </lineage>
</organism>
<feature type="domain" description="Competence protein CoiA-like N-terminal" evidence="2">
    <location>
        <begin position="18"/>
        <end position="62"/>
    </location>
</feature>
<feature type="domain" description="Competence protein CoiA nuclease-like" evidence="1">
    <location>
        <begin position="67"/>
        <end position="222"/>
    </location>
</feature>
<dbReference type="InterPro" id="IPR021176">
    <property type="entry name" value="Competence-induced_CoiA"/>
</dbReference>
<dbReference type="InterPro" id="IPR057252">
    <property type="entry name" value="CoiA_C"/>
</dbReference>
<dbReference type="Pfam" id="PF25166">
    <property type="entry name" value="CoiA_C"/>
    <property type="match status" value="1"/>
</dbReference>
<evidence type="ECO:0000313" key="5">
    <source>
        <dbReference type="Proteomes" id="UP001596494"/>
    </source>
</evidence>
<dbReference type="Pfam" id="PF25164">
    <property type="entry name" value="CoiA_N"/>
    <property type="match status" value="1"/>
</dbReference>
<keyword evidence="5" id="KW-1185">Reference proteome</keyword>
<accession>A0ABW2K670</accession>